<dbReference type="InterPro" id="IPR013096">
    <property type="entry name" value="Cupin_2"/>
</dbReference>
<keyword evidence="3" id="KW-0560">Oxidoreductase</keyword>
<dbReference type="PANTHER" id="PTHR36114:SF1">
    <property type="entry name" value="16.7 KDA PROTEIN IN WHIE LOCUS"/>
    <property type="match status" value="1"/>
</dbReference>
<dbReference type="CDD" id="cd02226">
    <property type="entry name" value="cupin_YdbB-like"/>
    <property type="match status" value="1"/>
</dbReference>
<feature type="domain" description="Cupin type-2" evidence="2">
    <location>
        <begin position="58"/>
        <end position="117"/>
    </location>
</feature>
<reference evidence="3" key="1">
    <citation type="submission" date="2013-03" db="EMBL/GenBank/DDBJ databases">
        <title>Genome Sequence of the Profundibacterium mesophilum strain KAUST100406-0324T from Red Sea, a novel genus in the family Rhodobacteraceae.</title>
        <authorList>
            <person name="Essack M."/>
            <person name="Alam I."/>
            <person name="Lafi F."/>
            <person name="Alawi W."/>
            <person name="Kamanu F."/>
            <person name="Al-Suwailem A."/>
            <person name="Lee O.O."/>
            <person name="Xu Y."/>
            <person name="Bajic V."/>
            <person name="Qian P.-Y."/>
            <person name="Archer J."/>
        </authorList>
    </citation>
    <scope>NUCLEOTIDE SEQUENCE</scope>
    <source>
        <strain evidence="3">KAUST100406-0324</strain>
    </source>
</reference>
<proteinExistence type="predicted"/>
<protein>
    <submittedName>
        <fullName evidence="3">3-hydroxyanthranilate 34-dioxygenase</fullName>
        <ecNumber evidence="3">1.13.11.6</ecNumber>
    </submittedName>
</protein>
<dbReference type="Gene3D" id="2.60.120.10">
    <property type="entry name" value="Jelly Rolls"/>
    <property type="match status" value="1"/>
</dbReference>
<sequence>MPPLKTLPETTPEDRPRSEAPSGTPAAVAPVDLAARLATFDTPWHPRIVAGYNGNDVMVVKAEGAFVWHAHPETDDLFLVLSGRLDIELPEGTVSLGPGQLHVVPAGMRHRPVARPTAELLIIEPSGTPNTGDPRSAVHKPHA</sequence>
<dbReference type="GO" id="GO:0000334">
    <property type="term" value="F:3-hydroxyanthranilate 3,4-dioxygenase activity"/>
    <property type="evidence" value="ECO:0007669"/>
    <property type="project" value="UniProtKB-EC"/>
</dbReference>
<keyword evidence="4" id="KW-1185">Reference proteome</keyword>
<dbReference type="SUPFAM" id="SSF51182">
    <property type="entry name" value="RmlC-like cupins"/>
    <property type="match status" value="1"/>
</dbReference>
<dbReference type="InterPro" id="IPR011051">
    <property type="entry name" value="RmlC_Cupin_sf"/>
</dbReference>
<dbReference type="RefSeq" id="WP_159966647.1">
    <property type="nucleotide sequence ID" value="NZ_APKE01000037.1"/>
</dbReference>
<dbReference type="OrthoDB" id="9794183at2"/>
<dbReference type="Proteomes" id="UP000698242">
    <property type="component" value="Unassembled WGS sequence"/>
</dbReference>
<accession>A0A921NR19</accession>
<dbReference type="AlphaFoldDB" id="A0A921NR19"/>
<dbReference type="EMBL" id="APKE01000037">
    <property type="protein sequence ID" value="KAF0674554.1"/>
    <property type="molecule type" value="Genomic_DNA"/>
</dbReference>
<evidence type="ECO:0000259" key="2">
    <source>
        <dbReference type="Pfam" id="PF07883"/>
    </source>
</evidence>
<feature type="compositionally biased region" description="Low complexity" evidence="1">
    <location>
        <begin position="1"/>
        <end position="10"/>
    </location>
</feature>
<evidence type="ECO:0000313" key="3">
    <source>
        <dbReference type="EMBL" id="KAF0674554.1"/>
    </source>
</evidence>
<comment type="caution">
    <text evidence="3">The sequence shown here is derived from an EMBL/GenBank/DDBJ whole genome shotgun (WGS) entry which is preliminary data.</text>
</comment>
<organism evidence="3 4">
    <name type="scientific">Profundibacterium mesophilum KAUST100406-0324</name>
    <dbReference type="NCBI Taxonomy" id="1037889"/>
    <lineage>
        <taxon>Bacteria</taxon>
        <taxon>Pseudomonadati</taxon>
        <taxon>Pseudomonadota</taxon>
        <taxon>Alphaproteobacteria</taxon>
        <taxon>Rhodobacterales</taxon>
        <taxon>Roseobacteraceae</taxon>
        <taxon>Profundibacterium</taxon>
    </lineage>
</organism>
<name>A0A921NR19_9RHOB</name>
<dbReference type="EC" id="1.13.11.6" evidence="3"/>
<dbReference type="InterPro" id="IPR014710">
    <property type="entry name" value="RmlC-like_jellyroll"/>
</dbReference>
<feature type="region of interest" description="Disordered" evidence="1">
    <location>
        <begin position="1"/>
        <end position="26"/>
    </location>
</feature>
<dbReference type="PANTHER" id="PTHR36114">
    <property type="entry name" value="16.7 KDA PROTEIN IN WHIE LOCUS"/>
    <property type="match status" value="1"/>
</dbReference>
<gene>
    <name evidence="3" type="ORF">PMES_03139</name>
</gene>
<evidence type="ECO:0000256" key="1">
    <source>
        <dbReference type="SAM" id="MobiDB-lite"/>
    </source>
</evidence>
<dbReference type="InterPro" id="IPR052044">
    <property type="entry name" value="PKS_Associated_Protein"/>
</dbReference>
<feature type="region of interest" description="Disordered" evidence="1">
    <location>
        <begin position="124"/>
        <end position="143"/>
    </location>
</feature>
<dbReference type="Pfam" id="PF07883">
    <property type="entry name" value="Cupin_2"/>
    <property type="match status" value="1"/>
</dbReference>
<evidence type="ECO:0000313" key="4">
    <source>
        <dbReference type="Proteomes" id="UP000698242"/>
    </source>
</evidence>